<dbReference type="PANTHER" id="PTHR23011">
    <property type="entry name" value="CYCLIC NUCLEOTIDE-BINDING DOMAIN CONTAINING PROTEIN"/>
    <property type="match status" value="1"/>
</dbReference>
<keyword evidence="4" id="KW-1185">Reference proteome</keyword>
<dbReference type="Gene3D" id="2.60.120.10">
    <property type="entry name" value="Jelly Rolls"/>
    <property type="match status" value="2"/>
</dbReference>
<dbReference type="AlphaFoldDB" id="A0A8D2AMD8"/>
<dbReference type="Proteomes" id="UP000694564">
    <property type="component" value="Chromosome 1"/>
</dbReference>
<dbReference type="InterPro" id="IPR000595">
    <property type="entry name" value="cNMP-bd_dom"/>
</dbReference>
<proteinExistence type="predicted"/>
<dbReference type="OrthoDB" id="5966510at2759"/>
<protein>
    <submittedName>
        <fullName evidence="3">Cyclic nucleotide binding domain containing 1</fullName>
    </submittedName>
</protein>
<dbReference type="InterPro" id="IPR014710">
    <property type="entry name" value="RmlC-like_jellyroll"/>
</dbReference>
<dbReference type="PANTHER" id="PTHR23011:SF32">
    <property type="entry name" value="CYCLIC NUCLEOTIDE-BINDING DOMAIN-CONTAINING PROTEIN 1"/>
    <property type="match status" value="1"/>
</dbReference>
<organism evidence="3 4">
    <name type="scientific">Sciurus vulgaris</name>
    <name type="common">Eurasian red squirrel</name>
    <dbReference type="NCBI Taxonomy" id="55149"/>
    <lineage>
        <taxon>Eukaryota</taxon>
        <taxon>Metazoa</taxon>
        <taxon>Chordata</taxon>
        <taxon>Craniata</taxon>
        <taxon>Vertebrata</taxon>
        <taxon>Euteleostomi</taxon>
        <taxon>Mammalia</taxon>
        <taxon>Eutheria</taxon>
        <taxon>Euarchontoglires</taxon>
        <taxon>Glires</taxon>
        <taxon>Rodentia</taxon>
        <taxon>Sciuromorpha</taxon>
        <taxon>Sciuridae</taxon>
        <taxon>Sciurinae</taxon>
        <taxon>Sciurini</taxon>
        <taxon>Sciurus</taxon>
    </lineage>
</organism>
<name>A0A8D2AMD8_SCIVU</name>
<feature type="compositionally biased region" description="Basic and acidic residues" evidence="1">
    <location>
        <begin position="86"/>
        <end position="96"/>
    </location>
</feature>
<feature type="domain" description="Cyclic nucleotide-binding" evidence="2">
    <location>
        <begin position="318"/>
        <end position="425"/>
    </location>
</feature>
<evidence type="ECO:0000313" key="3">
    <source>
        <dbReference type="Ensembl" id="ENSSVLP00005000288.1"/>
    </source>
</evidence>
<evidence type="ECO:0000256" key="1">
    <source>
        <dbReference type="SAM" id="MobiDB-lite"/>
    </source>
</evidence>
<feature type="region of interest" description="Disordered" evidence="1">
    <location>
        <begin position="83"/>
        <end position="108"/>
    </location>
</feature>
<dbReference type="SUPFAM" id="SSF51206">
    <property type="entry name" value="cAMP-binding domain-like"/>
    <property type="match status" value="2"/>
</dbReference>
<reference evidence="3" key="2">
    <citation type="submission" date="2025-08" db="UniProtKB">
        <authorList>
            <consortium name="Ensembl"/>
        </authorList>
    </citation>
    <scope>IDENTIFICATION</scope>
</reference>
<reference evidence="3" key="1">
    <citation type="submission" date="2020-06" db="EMBL/GenBank/DDBJ databases">
        <authorList>
            <consortium name="Wellcome Sanger Institute Data Sharing"/>
        </authorList>
    </citation>
    <scope>NUCLEOTIDE SEQUENCE [LARGE SCALE GENOMIC DNA]</scope>
</reference>
<dbReference type="GeneTree" id="ENSGT00390000001688"/>
<dbReference type="PROSITE" id="PS50042">
    <property type="entry name" value="CNMP_BINDING_3"/>
    <property type="match status" value="1"/>
</dbReference>
<dbReference type="CDD" id="cd00038">
    <property type="entry name" value="CAP_ED"/>
    <property type="match status" value="1"/>
</dbReference>
<evidence type="ECO:0000313" key="4">
    <source>
        <dbReference type="Proteomes" id="UP000694564"/>
    </source>
</evidence>
<sequence length="432" mass="49240">MPLSSLPAAILSHMIAIENVSPPPVRSIPSLKMPKNINYGQLNVLCHLRGKHVHWSSHRMSTTHNAFMAQYPKIFQHKKPRLPKIPKQEEQREPSKETGVSQQQLDDSHNIAVHVKKARGGPTLYGQKDSTEMFPEFLDIVRKLPVERTTHEHNIVWKMLKTIPDLTAQLNDKHLRILSKNVISETWIKGSTVDGNDGFYIILKGQVRPRIKVLRNLFEESEFTTSLPSHSSFIFDKDFENSALSVLYIPSPNLVLGQLSTFGSLEVTPEKELEIQSVVTEDNCEILKIPAKEYAKLKLEKIKCEKTQKLKLIHKCPYYKEWPTLSIYELIPLLKWKKFPPGHVIVQSGNIISFVAYIHSGYCNIYRSIIGLVKLQTNKVKKVRKLVCMGTLKENESFGEISVLLQVPFLCTVISGTEVEMAIIEDQDIFVT</sequence>
<reference evidence="3" key="3">
    <citation type="submission" date="2025-09" db="UniProtKB">
        <authorList>
            <consortium name="Ensembl"/>
        </authorList>
    </citation>
    <scope>IDENTIFICATION</scope>
</reference>
<dbReference type="InterPro" id="IPR018490">
    <property type="entry name" value="cNMP-bd_dom_sf"/>
</dbReference>
<accession>A0A8D2AMD8</accession>
<dbReference type="Ensembl" id="ENSSVLT00005000335.1">
    <property type="protein sequence ID" value="ENSSVLP00005000288.1"/>
    <property type="gene ID" value="ENSSVLG00005000279.1"/>
</dbReference>
<gene>
    <name evidence="3" type="primary">CNBD1</name>
</gene>
<evidence type="ECO:0000259" key="2">
    <source>
        <dbReference type="PROSITE" id="PS50042"/>
    </source>
</evidence>